<reference evidence="1" key="2">
    <citation type="submission" date="2020-11" db="EMBL/GenBank/DDBJ databases">
        <authorList>
            <person name="McCartney M.A."/>
            <person name="Auch B."/>
            <person name="Kono T."/>
            <person name="Mallez S."/>
            <person name="Becker A."/>
            <person name="Gohl D.M."/>
            <person name="Silverstein K.A.T."/>
            <person name="Koren S."/>
            <person name="Bechman K.B."/>
            <person name="Herman A."/>
            <person name="Abrahante J.E."/>
            <person name="Garbe J."/>
        </authorList>
    </citation>
    <scope>NUCLEOTIDE SEQUENCE</scope>
    <source>
        <strain evidence="1">Duluth1</strain>
        <tissue evidence="1">Whole animal</tissue>
    </source>
</reference>
<comment type="caution">
    <text evidence="1">The sequence shown here is derived from an EMBL/GenBank/DDBJ whole genome shotgun (WGS) entry which is preliminary data.</text>
</comment>
<reference evidence="1" key="1">
    <citation type="journal article" date="2019" name="bioRxiv">
        <title>The Genome of the Zebra Mussel, Dreissena polymorpha: A Resource for Invasive Species Research.</title>
        <authorList>
            <person name="McCartney M.A."/>
            <person name="Auch B."/>
            <person name="Kono T."/>
            <person name="Mallez S."/>
            <person name="Zhang Y."/>
            <person name="Obille A."/>
            <person name="Becker A."/>
            <person name="Abrahante J.E."/>
            <person name="Garbe J."/>
            <person name="Badalamenti J.P."/>
            <person name="Herman A."/>
            <person name="Mangelson H."/>
            <person name="Liachko I."/>
            <person name="Sullivan S."/>
            <person name="Sone E.D."/>
            <person name="Koren S."/>
            <person name="Silverstein K.A.T."/>
            <person name="Beckman K.B."/>
            <person name="Gohl D.M."/>
        </authorList>
    </citation>
    <scope>NUCLEOTIDE SEQUENCE</scope>
    <source>
        <strain evidence="1">Duluth1</strain>
        <tissue evidence="1">Whole animal</tissue>
    </source>
</reference>
<keyword evidence="2" id="KW-1185">Reference proteome</keyword>
<proteinExistence type="predicted"/>
<accession>A0A9D4S0W5</accession>
<evidence type="ECO:0000313" key="1">
    <source>
        <dbReference type="EMBL" id="KAH3887986.1"/>
    </source>
</evidence>
<name>A0A9D4S0W5_DREPO</name>
<dbReference type="Proteomes" id="UP000828390">
    <property type="component" value="Unassembled WGS sequence"/>
</dbReference>
<organism evidence="1 2">
    <name type="scientific">Dreissena polymorpha</name>
    <name type="common">Zebra mussel</name>
    <name type="synonym">Mytilus polymorpha</name>
    <dbReference type="NCBI Taxonomy" id="45954"/>
    <lineage>
        <taxon>Eukaryota</taxon>
        <taxon>Metazoa</taxon>
        <taxon>Spiralia</taxon>
        <taxon>Lophotrochozoa</taxon>
        <taxon>Mollusca</taxon>
        <taxon>Bivalvia</taxon>
        <taxon>Autobranchia</taxon>
        <taxon>Heteroconchia</taxon>
        <taxon>Euheterodonta</taxon>
        <taxon>Imparidentia</taxon>
        <taxon>Neoheterodontei</taxon>
        <taxon>Myida</taxon>
        <taxon>Dreissenoidea</taxon>
        <taxon>Dreissenidae</taxon>
        <taxon>Dreissena</taxon>
    </lineage>
</organism>
<sequence length="108" mass="12305">MNTAKKKDLWNSNAAELNLMSGPMFNTWYESVMTVRLYEKLCNKDIADRLNFLMKDFVFSKDIPGRSWTSMIDGELHGGYTVDRPDRAGYDPCLSGIYVGLGPKMELL</sequence>
<dbReference type="AlphaFoldDB" id="A0A9D4S0W5"/>
<evidence type="ECO:0000313" key="2">
    <source>
        <dbReference type="Proteomes" id="UP000828390"/>
    </source>
</evidence>
<dbReference type="EMBL" id="JAIWYP010000001">
    <property type="protein sequence ID" value="KAH3887986.1"/>
    <property type="molecule type" value="Genomic_DNA"/>
</dbReference>
<protein>
    <submittedName>
        <fullName evidence="1">Uncharacterized protein</fullName>
    </submittedName>
</protein>
<gene>
    <name evidence="1" type="ORF">DPMN_012008</name>
</gene>